<dbReference type="InterPro" id="IPR036565">
    <property type="entry name" value="Mur-like_cat_sf"/>
</dbReference>
<evidence type="ECO:0000256" key="1">
    <source>
        <dbReference type="ARBA" id="ARBA00022490"/>
    </source>
</evidence>
<dbReference type="Pfam" id="PF02875">
    <property type="entry name" value="Mur_ligase_C"/>
    <property type="match status" value="1"/>
</dbReference>
<keyword evidence="4 10" id="KW-0547">Nucleotide-binding</keyword>
<evidence type="ECO:0000256" key="10">
    <source>
        <dbReference type="HAMAP-Rule" id="MF_02019"/>
    </source>
</evidence>
<evidence type="ECO:0000256" key="4">
    <source>
        <dbReference type="ARBA" id="ARBA00022741"/>
    </source>
</evidence>
<evidence type="ECO:0000256" key="7">
    <source>
        <dbReference type="ARBA" id="ARBA00022984"/>
    </source>
</evidence>
<dbReference type="InterPro" id="IPR000713">
    <property type="entry name" value="Mur_ligase_N"/>
</dbReference>
<proteinExistence type="inferred from homology"/>
<feature type="domain" description="Mur ligase N-terminal catalytic" evidence="12">
    <location>
        <begin position="31"/>
        <end position="72"/>
    </location>
</feature>
<dbReference type="GO" id="GO:0051301">
    <property type="term" value="P:cell division"/>
    <property type="evidence" value="ECO:0007669"/>
    <property type="project" value="UniProtKB-KW"/>
</dbReference>
<dbReference type="GO" id="GO:0071555">
    <property type="term" value="P:cell wall organization"/>
    <property type="evidence" value="ECO:0007669"/>
    <property type="project" value="UniProtKB-KW"/>
</dbReference>
<keyword evidence="9 10" id="KW-0961">Cell wall biogenesis/degradation</keyword>
<dbReference type="Pfam" id="PF08245">
    <property type="entry name" value="Mur_ligase_M"/>
    <property type="match status" value="1"/>
</dbReference>
<dbReference type="GO" id="GO:0005737">
    <property type="term" value="C:cytoplasm"/>
    <property type="evidence" value="ECO:0007669"/>
    <property type="project" value="UniProtKB-SubCell"/>
</dbReference>
<evidence type="ECO:0000259" key="14">
    <source>
        <dbReference type="Pfam" id="PF08245"/>
    </source>
</evidence>
<organism evidence="15 16">
    <name type="scientific">Corynebacterium bovis</name>
    <dbReference type="NCBI Taxonomy" id="36808"/>
    <lineage>
        <taxon>Bacteria</taxon>
        <taxon>Bacillati</taxon>
        <taxon>Actinomycetota</taxon>
        <taxon>Actinomycetes</taxon>
        <taxon>Mycobacteriales</taxon>
        <taxon>Corynebacteriaceae</taxon>
        <taxon>Corynebacterium</taxon>
    </lineage>
</organism>
<dbReference type="EMBL" id="PQNK01000005">
    <property type="protein sequence ID" value="RRO87009.1"/>
    <property type="molecule type" value="Genomic_DNA"/>
</dbReference>
<dbReference type="SUPFAM" id="SSF53244">
    <property type="entry name" value="MurD-like peptide ligases, peptide-binding domain"/>
    <property type="match status" value="1"/>
</dbReference>
<evidence type="ECO:0000256" key="8">
    <source>
        <dbReference type="ARBA" id="ARBA00023306"/>
    </source>
</evidence>
<comment type="caution">
    <text evidence="15">The sequence shown here is derived from an EMBL/GenBank/DDBJ whole genome shotgun (WGS) entry which is preliminary data.</text>
</comment>
<dbReference type="GO" id="GO:0005524">
    <property type="term" value="F:ATP binding"/>
    <property type="evidence" value="ECO:0007669"/>
    <property type="project" value="UniProtKB-UniRule"/>
</dbReference>
<dbReference type="PANTHER" id="PTHR43024">
    <property type="entry name" value="UDP-N-ACETYLMURAMOYL-TRIPEPTIDE--D-ALANYL-D-ALANINE LIGASE"/>
    <property type="match status" value="1"/>
</dbReference>
<evidence type="ECO:0000256" key="5">
    <source>
        <dbReference type="ARBA" id="ARBA00022840"/>
    </source>
</evidence>
<dbReference type="InterPro" id="IPR035911">
    <property type="entry name" value="MurE/MurF_N"/>
</dbReference>
<name>A0A3R8PHI3_9CORY</name>
<dbReference type="PANTHER" id="PTHR43024:SF1">
    <property type="entry name" value="UDP-N-ACETYLMURAMOYL-TRIPEPTIDE--D-ALANYL-D-ALANINE LIGASE"/>
    <property type="match status" value="1"/>
</dbReference>
<feature type="domain" description="Mur ligase central" evidence="14">
    <location>
        <begin position="136"/>
        <end position="331"/>
    </location>
</feature>
<sequence>MIELTAGTVAEVTGGALIDGAHEDTVVTGPVEFDSRAATPGSIFMALPGARVDGHDFAGAALGDGAALVMVGRGVGTPALLCPSVAESGDPGTANAAYLEHDPDGTGARVLAAVGRLARHNTDVLVRENGLTVVGVTGSAGKTSTKDLIAAVLAEDGETVAPPGSFNNEIGHPYTVLRAGRTTRHLVTEMSARGRGHIAQLARIAPPRIGVVLNVGSAHLGEFGSRDAIAEAKGELVEALPAGDAGGTAVLNADDPRVDAMASRTDATVVRFSTAPDAADRGVGYRATDITLDDVARASFTLHHPHGEPVRVDLSVFGAHQVSNALAAAAVGMECGIAPDVVAAALSRHSATSANRMDVRTRADGVTVINDSYNANPDSMRAGIDALAYTAAGRPDAASWAVLGQMGELGEDSVAEHERLADVLVDRGIDHLVVVGTGVNQRALHRAARGRGLSSHEVESVDAAVNVLDHDLSPHDIVLVKASYADGLWAVAEGLLAGEGSRAPDDPRTSPEQ</sequence>
<dbReference type="EC" id="6.3.2.10" evidence="10 11"/>
<accession>A0A3R8PHI3</accession>
<evidence type="ECO:0000256" key="9">
    <source>
        <dbReference type="ARBA" id="ARBA00023316"/>
    </source>
</evidence>
<dbReference type="SUPFAM" id="SSF53623">
    <property type="entry name" value="MurD-like peptide ligases, catalytic domain"/>
    <property type="match status" value="1"/>
</dbReference>
<evidence type="ECO:0000256" key="6">
    <source>
        <dbReference type="ARBA" id="ARBA00022960"/>
    </source>
</evidence>
<dbReference type="Proteomes" id="UP000276526">
    <property type="component" value="Unassembled WGS sequence"/>
</dbReference>
<evidence type="ECO:0000256" key="3">
    <source>
        <dbReference type="ARBA" id="ARBA00022618"/>
    </source>
</evidence>
<protein>
    <recommendedName>
        <fullName evidence="10 11">UDP-N-acetylmuramoyl-tripeptide--D-alanyl-D-alanine ligase</fullName>
        <ecNumber evidence="10 11">6.3.2.10</ecNumber>
    </recommendedName>
    <alternativeName>
        <fullName evidence="10">D-alanyl-D-alanine-adding enzyme</fullName>
    </alternativeName>
</protein>
<dbReference type="GO" id="GO:0008766">
    <property type="term" value="F:UDP-N-acetylmuramoylalanyl-D-glutamyl-2,6-diaminopimelate-D-alanyl-D-alanine ligase activity"/>
    <property type="evidence" value="ECO:0007669"/>
    <property type="project" value="RHEA"/>
</dbReference>
<evidence type="ECO:0000313" key="15">
    <source>
        <dbReference type="EMBL" id="RRO87009.1"/>
    </source>
</evidence>
<dbReference type="AlphaFoldDB" id="A0A3R8PHI3"/>
<evidence type="ECO:0000259" key="12">
    <source>
        <dbReference type="Pfam" id="PF01225"/>
    </source>
</evidence>
<feature type="binding site" evidence="10">
    <location>
        <begin position="138"/>
        <end position="144"/>
    </location>
    <ligand>
        <name>ATP</name>
        <dbReference type="ChEBI" id="CHEBI:30616"/>
    </ligand>
</feature>
<dbReference type="Gene3D" id="3.40.1390.10">
    <property type="entry name" value="MurE/MurF, N-terminal domain"/>
    <property type="match status" value="1"/>
</dbReference>
<dbReference type="SUPFAM" id="SSF63418">
    <property type="entry name" value="MurE/MurF N-terminal domain"/>
    <property type="match status" value="1"/>
</dbReference>
<comment type="catalytic activity">
    <reaction evidence="10 11">
        <text>D-alanyl-D-alanine + UDP-N-acetyl-alpha-D-muramoyl-L-alanyl-gamma-D-glutamyl-meso-2,6-diaminopimelate + ATP = UDP-N-acetyl-alpha-D-muramoyl-L-alanyl-gamma-D-glutamyl-meso-2,6-diaminopimeloyl-D-alanyl-D-alanine + ADP + phosphate + H(+)</text>
        <dbReference type="Rhea" id="RHEA:28374"/>
        <dbReference type="ChEBI" id="CHEBI:15378"/>
        <dbReference type="ChEBI" id="CHEBI:30616"/>
        <dbReference type="ChEBI" id="CHEBI:43474"/>
        <dbReference type="ChEBI" id="CHEBI:57822"/>
        <dbReference type="ChEBI" id="CHEBI:61386"/>
        <dbReference type="ChEBI" id="CHEBI:83905"/>
        <dbReference type="ChEBI" id="CHEBI:456216"/>
        <dbReference type="EC" id="6.3.2.10"/>
    </reaction>
</comment>
<gene>
    <name evidence="10" type="primary">murF</name>
    <name evidence="15" type="ORF">CXF48_04030</name>
</gene>
<dbReference type="InterPro" id="IPR013221">
    <property type="entry name" value="Mur_ligase_cen"/>
</dbReference>
<comment type="subcellular location">
    <subcellularLocation>
        <location evidence="10 11">Cytoplasm</location>
    </subcellularLocation>
</comment>
<dbReference type="Pfam" id="PF01225">
    <property type="entry name" value="Mur_ligase"/>
    <property type="match status" value="1"/>
</dbReference>
<reference evidence="15 16" key="1">
    <citation type="submission" date="2018-01" db="EMBL/GenBank/DDBJ databases">
        <title>Twenty Corynebacterium bovis Genomes.</title>
        <authorList>
            <person name="Gulvik C.A."/>
        </authorList>
    </citation>
    <scope>NUCLEOTIDE SEQUENCE [LARGE SCALE GENOMIC DNA]</scope>
    <source>
        <strain evidence="15 16">F6900</strain>
    </source>
</reference>
<comment type="similarity">
    <text evidence="10">Belongs to the MurCDEF family. MurF subfamily.</text>
</comment>
<keyword evidence="3 10" id="KW-0132">Cell division</keyword>
<dbReference type="GO" id="GO:0009252">
    <property type="term" value="P:peptidoglycan biosynthetic process"/>
    <property type="evidence" value="ECO:0007669"/>
    <property type="project" value="UniProtKB-UniRule"/>
</dbReference>
<dbReference type="HAMAP" id="MF_02019">
    <property type="entry name" value="MurF"/>
    <property type="match status" value="1"/>
</dbReference>
<dbReference type="Gene3D" id="3.40.1190.10">
    <property type="entry name" value="Mur-like, catalytic domain"/>
    <property type="match status" value="1"/>
</dbReference>
<keyword evidence="5 10" id="KW-0067">ATP-binding</keyword>
<dbReference type="NCBIfam" id="TIGR01143">
    <property type="entry name" value="murF"/>
    <property type="match status" value="1"/>
</dbReference>
<dbReference type="InterPro" id="IPR036615">
    <property type="entry name" value="Mur_ligase_C_dom_sf"/>
</dbReference>
<comment type="function">
    <text evidence="10 11">Involved in cell wall formation. Catalyzes the final step in the synthesis of UDP-N-acetylmuramoyl-pentapeptide, the precursor of murein.</text>
</comment>
<keyword evidence="2 10" id="KW-0436">Ligase</keyword>
<evidence type="ECO:0000256" key="2">
    <source>
        <dbReference type="ARBA" id="ARBA00022598"/>
    </source>
</evidence>
<dbReference type="RefSeq" id="WP_125173483.1">
    <property type="nucleotide sequence ID" value="NZ_JAPJOD010000081.1"/>
</dbReference>
<evidence type="ECO:0000313" key="16">
    <source>
        <dbReference type="Proteomes" id="UP000276526"/>
    </source>
</evidence>
<dbReference type="Gene3D" id="3.90.190.20">
    <property type="entry name" value="Mur ligase, C-terminal domain"/>
    <property type="match status" value="1"/>
</dbReference>
<comment type="pathway">
    <text evidence="10 11">Cell wall biogenesis; peptidoglycan biosynthesis.</text>
</comment>
<dbReference type="GO" id="GO:0047480">
    <property type="term" value="F:UDP-N-acetylmuramoyl-tripeptide-D-alanyl-D-alanine ligase activity"/>
    <property type="evidence" value="ECO:0007669"/>
    <property type="project" value="UniProtKB-UniRule"/>
</dbReference>
<feature type="domain" description="Mur ligase C-terminal" evidence="13">
    <location>
        <begin position="355"/>
        <end position="483"/>
    </location>
</feature>
<dbReference type="InterPro" id="IPR005863">
    <property type="entry name" value="UDP-N-AcMur_synth"/>
</dbReference>
<evidence type="ECO:0000256" key="11">
    <source>
        <dbReference type="RuleBase" id="RU004136"/>
    </source>
</evidence>
<dbReference type="UniPathway" id="UPA00219"/>
<keyword evidence="1 10" id="KW-0963">Cytoplasm</keyword>
<dbReference type="InterPro" id="IPR004101">
    <property type="entry name" value="Mur_ligase_C"/>
</dbReference>
<dbReference type="GO" id="GO:0008360">
    <property type="term" value="P:regulation of cell shape"/>
    <property type="evidence" value="ECO:0007669"/>
    <property type="project" value="UniProtKB-KW"/>
</dbReference>
<dbReference type="InterPro" id="IPR051046">
    <property type="entry name" value="MurCDEF_CellWall_CoF430Synth"/>
</dbReference>
<evidence type="ECO:0000259" key="13">
    <source>
        <dbReference type="Pfam" id="PF02875"/>
    </source>
</evidence>
<keyword evidence="6 10" id="KW-0133">Cell shape</keyword>
<keyword evidence="8 10" id="KW-0131">Cell cycle</keyword>
<keyword evidence="7 10" id="KW-0573">Peptidoglycan synthesis</keyword>